<dbReference type="PANTHER" id="PTHR31701:SF2">
    <property type="entry name" value="ENDOPLASMIC RETICULUM MEMBRANE-ASSOCIATED RNA DEGRADATION PROTEIN"/>
    <property type="match status" value="1"/>
</dbReference>
<dbReference type="eggNOG" id="ENOG502QS21">
    <property type="taxonomic scope" value="Eukaryota"/>
</dbReference>
<dbReference type="Pfam" id="PF13910">
    <property type="entry name" value="DUF4209"/>
    <property type="match status" value="1"/>
</dbReference>
<dbReference type="STRING" id="136037.A0A067R8T7"/>
<dbReference type="InterPro" id="IPR025209">
    <property type="entry name" value="DUF4209"/>
</dbReference>
<dbReference type="InterPro" id="IPR039635">
    <property type="entry name" value="ERMARD"/>
</dbReference>
<proteinExistence type="predicted"/>
<protein>
    <recommendedName>
        <fullName evidence="1">DUF4209 domain-containing protein</fullName>
    </recommendedName>
</protein>
<sequence>MPNLYVTSNNTFNWKEINILLGNLSDCFNIHNQPGDWFNTVVHNLWPVFIEAHKSIRNCTHQQLEQVWKLSQWTRKENEIQECYKHFSNYSPTGTVEVILLLTSILERSLGKVFLLKGHNVPFLFKDLLSTKELASILGTFPTVFIQVLLGTPVALNLRNITWHGFPCPHEIKPELGAVFFLVIASIGEILATKHFTVNSLPCRPQVSTLIYHSNLLEGCFPDLLTYKTEIRNILLNSHHIAHSHLLYWEAILEHYFKSRYDKCLLLLLPQIEQVLRSIFCWANGCPERVLTAESTSFYTTLDEILAENINDMKINKVRAVLGDCLIEMLQDIFVHQKGPRIRDKISHGECDLCDVTQTLTNHIICATLALIIKAREEETNVEDSSGLHSITKLVTDEVKISCLSDRSSVETVLKLENTIRDASKKYVSKFHSSSLLKNSIVEITHKLMEWKTYPRPELVEKLRCMMWEEVIQEDKTQLLQLKLDLWNSISETITSNKHDYENTFSDVVGFITEYKILTIYRSKTETDILNSLKQIADNIQIICRQVEQGLRDKYHLHCSHMLRSRQRETYHRMLNTIPRLHTALECVVFILIIHLIHINRLPTATSKEYQHMNRFLKQVLQYAQNLTTYTSVEKNRWDEVVALTSSFSHLYQASNQNCILKDIHNPKTITIKD</sequence>
<gene>
    <name evidence="2" type="ORF">L798_05454</name>
</gene>
<evidence type="ECO:0000313" key="3">
    <source>
        <dbReference type="Proteomes" id="UP000027135"/>
    </source>
</evidence>
<dbReference type="EMBL" id="KK852620">
    <property type="protein sequence ID" value="KDR20061.1"/>
    <property type="molecule type" value="Genomic_DNA"/>
</dbReference>
<feature type="domain" description="DUF4209" evidence="1">
    <location>
        <begin position="107"/>
        <end position="186"/>
    </location>
</feature>
<dbReference type="PANTHER" id="PTHR31701">
    <property type="entry name" value="ENDOPLASMIC RETICULUM MEMBRANE-ASSOCIATED RNA DEGRADATION PROTEIN"/>
    <property type="match status" value="1"/>
</dbReference>
<dbReference type="AlphaFoldDB" id="A0A067R8T7"/>
<organism evidence="2 3">
    <name type="scientific">Zootermopsis nevadensis</name>
    <name type="common">Dampwood termite</name>
    <dbReference type="NCBI Taxonomy" id="136037"/>
    <lineage>
        <taxon>Eukaryota</taxon>
        <taxon>Metazoa</taxon>
        <taxon>Ecdysozoa</taxon>
        <taxon>Arthropoda</taxon>
        <taxon>Hexapoda</taxon>
        <taxon>Insecta</taxon>
        <taxon>Pterygota</taxon>
        <taxon>Neoptera</taxon>
        <taxon>Polyneoptera</taxon>
        <taxon>Dictyoptera</taxon>
        <taxon>Blattodea</taxon>
        <taxon>Blattoidea</taxon>
        <taxon>Termitoidae</taxon>
        <taxon>Termopsidae</taxon>
        <taxon>Zootermopsis</taxon>
    </lineage>
</organism>
<dbReference type="InParanoid" id="A0A067R8T7"/>
<accession>A0A067R8T7</accession>
<keyword evidence="3" id="KW-1185">Reference proteome</keyword>
<name>A0A067R8T7_ZOONE</name>
<dbReference type="Proteomes" id="UP000027135">
    <property type="component" value="Unassembled WGS sequence"/>
</dbReference>
<evidence type="ECO:0000259" key="1">
    <source>
        <dbReference type="Pfam" id="PF13910"/>
    </source>
</evidence>
<reference evidence="2 3" key="1">
    <citation type="journal article" date="2014" name="Nat. Commun.">
        <title>Molecular traces of alternative social organization in a termite genome.</title>
        <authorList>
            <person name="Terrapon N."/>
            <person name="Li C."/>
            <person name="Robertson H.M."/>
            <person name="Ji L."/>
            <person name="Meng X."/>
            <person name="Booth W."/>
            <person name="Chen Z."/>
            <person name="Childers C.P."/>
            <person name="Glastad K.M."/>
            <person name="Gokhale K."/>
            <person name="Gowin J."/>
            <person name="Gronenberg W."/>
            <person name="Hermansen R.A."/>
            <person name="Hu H."/>
            <person name="Hunt B.G."/>
            <person name="Huylmans A.K."/>
            <person name="Khalil S.M."/>
            <person name="Mitchell R.D."/>
            <person name="Munoz-Torres M.C."/>
            <person name="Mustard J.A."/>
            <person name="Pan H."/>
            <person name="Reese J.T."/>
            <person name="Scharf M.E."/>
            <person name="Sun F."/>
            <person name="Vogel H."/>
            <person name="Xiao J."/>
            <person name="Yang W."/>
            <person name="Yang Z."/>
            <person name="Yang Z."/>
            <person name="Zhou J."/>
            <person name="Zhu J."/>
            <person name="Brent C.S."/>
            <person name="Elsik C.G."/>
            <person name="Goodisman M.A."/>
            <person name="Liberles D.A."/>
            <person name="Roe R.M."/>
            <person name="Vargo E.L."/>
            <person name="Vilcinskas A."/>
            <person name="Wang J."/>
            <person name="Bornberg-Bauer E."/>
            <person name="Korb J."/>
            <person name="Zhang G."/>
            <person name="Liebig J."/>
        </authorList>
    </citation>
    <scope>NUCLEOTIDE SEQUENCE [LARGE SCALE GENOMIC DNA]</scope>
    <source>
        <tissue evidence="2">Whole organism</tissue>
    </source>
</reference>
<dbReference type="OMA" id="QRGEVCW"/>
<evidence type="ECO:0000313" key="2">
    <source>
        <dbReference type="EMBL" id="KDR20061.1"/>
    </source>
</evidence>